<organism evidence="2 3">
    <name type="scientific">Dioscorea cayennensis subsp. rotundata</name>
    <name type="common">White Guinea yam</name>
    <name type="synonym">Dioscorea rotundata</name>
    <dbReference type="NCBI Taxonomy" id="55577"/>
    <lineage>
        <taxon>Eukaryota</taxon>
        <taxon>Viridiplantae</taxon>
        <taxon>Streptophyta</taxon>
        <taxon>Embryophyta</taxon>
        <taxon>Tracheophyta</taxon>
        <taxon>Spermatophyta</taxon>
        <taxon>Magnoliopsida</taxon>
        <taxon>Liliopsida</taxon>
        <taxon>Dioscoreales</taxon>
        <taxon>Dioscoreaceae</taxon>
        <taxon>Dioscorea</taxon>
    </lineage>
</organism>
<dbReference type="AlphaFoldDB" id="A0AB40CC32"/>
<dbReference type="RefSeq" id="XP_039137422.1">
    <property type="nucleotide sequence ID" value="XM_039281488.1"/>
</dbReference>
<evidence type="ECO:0000313" key="3">
    <source>
        <dbReference type="RefSeq" id="XP_039137422.1"/>
    </source>
</evidence>
<dbReference type="Pfam" id="PF14223">
    <property type="entry name" value="Retrotran_gag_2"/>
    <property type="match status" value="1"/>
</dbReference>
<reference evidence="3" key="1">
    <citation type="submission" date="2025-08" db="UniProtKB">
        <authorList>
            <consortium name="RefSeq"/>
        </authorList>
    </citation>
    <scope>IDENTIFICATION</scope>
</reference>
<feature type="region of interest" description="Disordered" evidence="1">
    <location>
        <begin position="53"/>
        <end position="78"/>
    </location>
</feature>
<dbReference type="GeneID" id="120274950"/>
<keyword evidence="2" id="KW-1185">Reference proteome</keyword>
<evidence type="ECO:0000256" key="1">
    <source>
        <dbReference type="SAM" id="MobiDB-lite"/>
    </source>
</evidence>
<dbReference type="PANTHER" id="PTHR35317:SF35">
    <property type="entry name" value="DUF4219 DOMAIN-CONTAINING PROTEIN"/>
    <property type="match status" value="1"/>
</dbReference>
<accession>A0AB40CC32</accession>
<proteinExistence type="predicted"/>
<protein>
    <submittedName>
        <fullName evidence="3">Uncharacterized protein LOC120274950</fullName>
    </submittedName>
</protein>
<evidence type="ECO:0000313" key="2">
    <source>
        <dbReference type="Proteomes" id="UP001515500"/>
    </source>
</evidence>
<dbReference type="Proteomes" id="UP001515500">
    <property type="component" value="Chromosome 13"/>
</dbReference>
<name>A0AB40CC32_DIOCR</name>
<gene>
    <name evidence="3" type="primary">LOC120274950</name>
</gene>
<sequence length="231" mass="26150">MATSSNPGCIIQLGVPVFDGEGYEHWCIKMKTYFRSQDLWDLVEKGFVESDAKDEEEAKMKESKRKDAKDEEEAKAKENKKRDAKALYILQQAVHPALFSRISSANTANEAWERLKTQFLGSPKIMAVKIQSLRQVFENLHRKENESVQFYISRVNDLANQMRGLGDTMPEQLAVGKILRSLGPKYNHLVAAIGEAKDLTKLTMDELSGSLQAHESLMISQDDKTESKLLQ</sequence>
<dbReference type="PANTHER" id="PTHR35317">
    <property type="entry name" value="OS04G0629600 PROTEIN"/>
    <property type="match status" value="1"/>
</dbReference>